<evidence type="ECO:0000313" key="2">
    <source>
        <dbReference type="Proteomes" id="UP000296469"/>
    </source>
</evidence>
<dbReference type="OrthoDB" id="3214648at2"/>
<gene>
    <name evidence="1" type="ORF">E5225_07280</name>
</gene>
<sequence>MNLRPRWCWALVDASGTAVDRPASPVFLARFEAEQWLGEHWRGLAAQGVRTASLEHDGMPQGAPVELPAP</sequence>
<name>A0A4P7SIM1_9CELL</name>
<dbReference type="EMBL" id="CP039291">
    <property type="protein sequence ID" value="QCB93387.1"/>
    <property type="molecule type" value="Genomic_DNA"/>
</dbReference>
<organism evidence="1 2">
    <name type="scientific">Cellulomonas shaoxiangyii</name>
    <dbReference type="NCBI Taxonomy" id="2566013"/>
    <lineage>
        <taxon>Bacteria</taxon>
        <taxon>Bacillati</taxon>
        <taxon>Actinomycetota</taxon>
        <taxon>Actinomycetes</taxon>
        <taxon>Micrococcales</taxon>
        <taxon>Cellulomonadaceae</taxon>
        <taxon>Cellulomonas</taxon>
    </lineage>
</organism>
<keyword evidence="2" id="KW-1185">Reference proteome</keyword>
<dbReference type="AlphaFoldDB" id="A0A4P7SIM1"/>
<dbReference type="RefSeq" id="WP_135973110.1">
    <property type="nucleotide sequence ID" value="NZ_CP039291.1"/>
</dbReference>
<protein>
    <submittedName>
        <fullName evidence="1">Uncharacterized protein</fullName>
    </submittedName>
</protein>
<dbReference type="Proteomes" id="UP000296469">
    <property type="component" value="Chromosome"/>
</dbReference>
<accession>A0A4P7SIM1</accession>
<proteinExistence type="predicted"/>
<dbReference type="KEGG" id="celz:E5225_07280"/>
<reference evidence="1 2" key="1">
    <citation type="submission" date="2019-04" db="EMBL/GenBank/DDBJ databases">
        <title>Isolation and identification of Cellulomonas shaoxiangyii sp. Nov. isolated from feces of the Tibetan antelopes (Pantholops hodgsonii) in the Qinghai-Tibet plateau of China.</title>
        <authorList>
            <person name="Tian Z."/>
        </authorList>
    </citation>
    <scope>NUCLEOTIDE SEQUENCE [LARGE SCALE GENOMIC DNA]</scope>
    <source>
        <strain evidence="1 2">Z28</strain>
    </source>
</reference>
<evidence type="ECO:0000313" key="1">
    <source>
        <dbReference type="EMBL" id="QCB93387.1"/>
    </source>
</evidence>